<organism evidence="4 5">
    <name type="scientific">Silvanigrella aquatica</name>
    <dbReference type="NCBI Taxonomy" id="1915309"/>
    <lineage>
        <taxon>Bacteria</taxon>
        <taxon>Pseudomonadati</taxon>
        <taxon>Bdellovibrionota</taxon>
        <taxon>Oligoflexia</taxon>
        <taxon>Silvanigrellales</taxon>
        <taxon>Silvanigrellaceae</taxon>
        <taxon>Silvanigrella</taxon>
    </lineage>
</organism>
<dbReference type="SMART" id="SM00331">
    <property type="entry name" value="PP2C_SIG"/>
    <property type="match status" value="1"/>
</dbReference>
<protein>
    <recommendedName>
        <fullName evidence="3">HAMP domain-containing protein</fullName>
    </recommendedName>
</protein>
<dbReference type="InterPro" id="IPR052016">
    <property type="entry name" value="Bact_Sigma-Reg"/>
</dbReference>
<reference evidence="4 5" key="1">
    <citation type="submission" date="2016-10" db="EMBL/GenBank/DDBJ databases">
        <title>Silvanigrella aquatica sp. nov., isolated from a freshwater lake located in the Black Forest, Germany, description of Silvanigrellaceae fam. nov., Silvanigrellales ord. nov., reclassification of the order Bdellovibrionales in the class Oligoflexia, reclassification of the families Bacteriovoracaceae and Halobacteriovoraceae in the new order Bacteriovoracales ord. nov., and reclassification of the family Pseudobacteriovoracaceae in the order Oligoflexiales.</title>
        <authorList>
            <person name="Hahn M.W."/>
            <person name="Schmidt J."/>
            <person name="Koll U."/>
            <person name="Rohde M."/>
            <person name="Verbag S."/>
            <person name="Pitt A."/>
            <person name="Nakai R."/>
            <person name="Naganuma T."/>
            <person name="Lang E."/>
        </authorList>
    </citation>
    <scope>NUCLEOTIDE SEQUENCE [LARGE SCALE GENOMIC DNA]</scope>
    <source>
        <strain evidence="4 5">MWH-Nonnen-W8red</strain>
    </source>
</reference>
<sequence>MGANMRLTAKILSWLLAAVVVVMVMFTSLAIYMLQKNLEEEAFRSHKLIYSLFLPTITRYLWEFDITGIKETLSNIIENNYANKIYIYDADTILVTYLFKDKSTGKISNVRDNDKTVETNKIISPENKDLLEKKSAANEEFFIYNENSVNDTSRIIGAMQHKKGTNASASVIGYFVLDYSTDNITTAIRSMIRGVVILALCVTIMLVVSIGFLLRKTLINSILKLSQASINIAKGKFTKIDVPKRSKDEMVDLLRNFNMMITQIEVNQENLKLLAEEGIKISSKFNISDVAIQVSESLNKIAKLNINTEFFVINTMLQSNPTEGFHEMLKSGTRSMIKLTDEIDDPPNKKRFFIKDSSNKICIILQIDDLRSAHLYSFTAAESIYNAIRALQISITNALDNIHFVADQKEQQRLVSEQETARLVQNNLMPKFEYRKVGNFELANHFEAAAECAGDWWNYYILPNEKLLLLLGDVTGHGTASALLTAVVKGYCDSIHIQPEITSKDILSQLDTVVRQSGDGNKVMTMFAAILDPINGTITFSNAAHNFPMMIKLKNNGKVVEKLIAQGRPLGYELLSTSEGQTSYAYDQRQIKLEPGDVLFIFSDGLVEATNKNGDEFTERRLKNALQKYSDKEAKEMKECIITEFREFISHKKLDDDVTFLVCKFNLNT</sequence>
<dbReference type="PANTHER" id="PTHR43156">
    <property type="entry name" value="STAGE II SPORULATION PROTEIN E-RELATED"/>
    <property type="match status" value="1"/>
</dbReference>
<feature type="transmembrane region" description="Helical" evidence="2">
    <location>
        <begin position="195"/>
        <end position="214"/>
    </location>
</feature>
<dbReference type="CDD" id="cd06225">
    <property type="entry name" value="HAMP"/>
    <property type="match status" value="1"/>
</dbReference>
<dbReference type="InterPro" id="IPR001932">
    <property type="entry name" value="PPM-type_phosphatase-like_dom"/>
</dbReference>
<evidence type="ECO:0000256" key="2">
    <source>
        <dbReference type="SAM" id="Phobius"/>
    </source>
</evidence>
<proteinExistence type="predicted"/>
<dbReference type="Pfam" id="PF07228">
    <property type="entry name" value="SpoIIE"/>
    <property type="match status" value="1"/>
</dbReference>
<dbReference type="EMBL" id="CP017834">
    <property type="protein sequence ID" value="APJ04538.1"/>
    <property type="molecule type" value="Genomic_DNA"/>
</dbReference>
<dbReference type="OrthoDB" id="974992at2"/>
<dbReference type="InterPro" id="IPR036457">
    <property type="entry name" value="PPM-type-like_dom_sf"/>
</dbReference>
<evidence type="ECO:0000259" key="3">
    <source>
        <dbReference type="PROSITE" id="PS50885"/>
    </source>
</evidence>
<dbReference type="GO" id="GO:0007165">
    <property type="term" value="P:signal transduction"/>
    <property type="evidence" value="ECO:0007669"/>
    <property type="project" value="InterPro"/>
</dbReference>
<gene>
    <name evidence="4" type="ORF">AXG55_11730</name>
</gene>
<dbReference type="Proteomes" id="UP000184731">
    <property type="component" value="Chromosome"/>
</dbReference>
<dbReference type="Gene3D" id="3.60.40.10">
    <property type="entry name" value="PPM-type phosphatase domain"/>
    <property type="match status" value="1"/>
</dbReference>
<keyword evidence="2" id="KW-0812">Transmembrane</keyword>
<evidence type="ECO:0000256" key="1">
    <source>
        <dbReference type="ARBA" id="ARBA00022801"/>
    </source>
</evidence>
<dbReference type="Pfam" id="PF00672">
    <property type="entry name" value="HAMP"/>
    <property type="match status" value="1"/>
</dbReference>
<feature type="domain" description="HAMP" evidence="3">
    <location>
        <begin position="216"/>
        <end position="269"/>
    </location>
</feature>
<keyword evidence="2" id="KW-1133">Transmembrane helix</keyword>
<evidence type="ECO:0000313" key="5">
    <source>
        <dbReference type="Proteomes" id="UP000184731"/>
    </source>
</evidence>
<dbReference type="InterPro" id="IPR003660">
    <property type="entry name" value="HAMP_dom"/>
</dbReference>
<name>A0A1L4D2V8_9BACT</name>
<keyword evidence="2" id="KW-0472">Membrane</keyword>
<keyword evidence="5" id="KW-1185">Reference proteome</keyword>
<dbReference type="PANTHER" id="PTHR43156:SF2">
    <property type="entry name" value="STAGE II SPORULATION PROTEIN E"/>
    <property type="match status" value="1"/>
</dbReference>
<dbReference type="GO" id="GO:0016791">
    <property type="term" value="F:phosphatase activity"/>
    <property type="evidence" value="ECO:0007669"/>
    <property type="project" value="TreeGrafter"/>
</dbReference>
<dbReference type="Gene3D" id="6.10.340.10">
    <property type="match status" value="1"/>
</dbReference>
<dbReference type="AlphaFoldDB" id="A0A1L4D2V8"/>
<keyword evidence="1" id="KW-0378">Hydrolase</keyword>
<dbReference type="KEGG" id="saqi:AXG55_11730"/>
<evidence type="ECO:0000313" key="4">
    <source>
        <dbReference type="EMBL" id="APJ04538.1"/>
    </source>
</evidence>
<dbReference type="PROSITE" id="PS50885">
    <property type="entry name" value="HAMP"/>
    <property type="match status" value="1"/>
</dbReference>
<dbReference type="SUPFAM" id="SSF81606">
    <property type="entry name" value="PP2C-like"/>
    <property type="match status" value="1"/>
</dbReference>
<accession>A0A1L4D2V8</accession>
<dbReference type="GO" id="GO:0016020">
    <property type="term" value="C:membrane"/>
    <property type="evidence" value="ECO:0007669"/>
    <property type="project" value="InterPro"/>
</dbReference>
<dbReference type="STRING" id="1915309.AXG55_11730"/>
<feature type="transmembrane region" description="Helical" evidence="2">
    <location>
        <begin position="12"/>
        <end position="34"/>
    </location>
</feature>